<gene>
    <name evidence="1" type="ORF">RFULGI_LOCUS19545</name>
</gene>
<reference evidence="1" key="1">
    <citation type="submission" date="2021-06" db="EMBL/GenBank/DDBJ databases">
        <authorList>
            <person name="Kallberg Y."/>
            <person name="Tangrot J."/>
            <person name="Rosling A."/>
        </authorList>
    </citation>
    <scope>NUCLEOTIDE SEQUENCE</scope>
    <source>
        <strain evidence="1">IN212</strain>
    </source>
</reference>
<dbReference type="AlphaFoldDB" id="A0A9N9KDN3"/>
<evidence type="ECO:0000313" key="1">
    <source>
        <dbReference type="EMBL" id="CAG8819868.1"/>
    </source>
</evidence>
<feature type="non-terminal residue" evidence="1">
    <location>
        <position position="53"/>
    </location>
</feature>
<dbReference type="EMBL" id="CAJVPZ010098131">
    <property type="protein sequence ID" value="CAG8819868.1"/>
    <property type="molecule type" value="Genomic_DNA"/>
</dbReference>
<dbReference type="Proteomes" id="UP000789396">
    <property type="component" value="Unassembled WGS sequence"/>
</dbReference>
<evidence type="ECO:0000313" key="2">
    <source>
        <dbReference type="Proteomes" id="UP000789396"/>
    </source>
</evidence>
<dbReference type="OrthoDB" id="2420813at2759"/>
<comment type="caution">
    <text evidence="1">The sequence shown here is derived from an EMBL/GenBank/DDBJ whole genome shotgun (WGS) entry which is preliminary data.</text>
</comment>
<protein>
    <submittedName>
        <fullName evidence="1">15021_t:CDS:1</fullName>
    </submittedName>
</protein>
<name>A0A9N9KDN3_9GLOM</name>
<sequence>ATNNWPWPLEDLKIEQVTADNYSVKICIEALRKELPPAPTLLLNAKTPQQELS</sequence>
<accession>A0A9N9KDN3</accession>
<feature type="non-terminal residue" evidence="1">
    <location>
        <position position="1"/>
    </location>
</feature>
<organism evidence="1 2">
    <name type="scientific">Racocetra fulgida</name>
    <dbReference type="NCBI Taxonomy" id="60492"/>
    <lineage>
        <taxon>Eukaryota</taxon>
        <taxon>Fungi</taxon>
        <taxon>Fungi incertae sedis</taxon>
        <taxon>Mucoromycota</taxon>
        <taxon>Glomeromycotina</taxon>
        <taxon>Glomeromycetes</taxon>
        <taxon>Diversisporales</taxon>
        <taxon>Gigasporaceae</taxon>
        <taxon>Racocetra</taxon>
    </lineage>
</organism>
<keyword evidence="2" id="KW-1185">Reference proteome</keyword>
<proteinExistence type="predicted"/>